<protein>
    <recommendedName>
        <fullName evidence="3">Major tropism determinant N-terminal domain-containing protein</fullName>
    </recommendedName>
</protein>
<comment type="caution">
    <text evidence="1">The sequence shown here is derived from an EMBL/GenBank/DDBJ whole genome shotgun (WGS) entry which is preliminary data.</text>
</comment>
<dbReference type="Proteomes" id="UP000824136">
    <property type="component" value="Unassembled WGS sequence"/>
</dbReference>
<gene>
    <name evidence="1" type="ORF">IAC39_02730</name>
</gene>
<dbReference type="AlphaFoldDB" id="A0A9D1GSX0"/>
<evidence type="ECO:0000313" key="2">
    <source>
        <dbReference type="Proteomes" id="UP000824136"/>
    </source>
</evidence>
<dbReference type="EMBL" id="DVLL01000012">
    <property type="protein sequence ID" value="HIT58616.1"/>
    <property type="molecule type" value="Genomic_DNA"/>
</dbReference>
<accession>A0A9D1GSX0</accession>
<organism evidence="1 2">
    <name type="scientific">Candidatus Faeciplasma pullistercoris</name>
    <dbReference type="NCBI Taxonomy" id="2840800"/>
    <lineage>
        <taxon>Bacteria</taxon>
        <taxon>Bacillati</taxon>
        <taxon>Bacillota</taxon>
        <taxon>Clostridia</taxon>
        <taxon>Eubacteriales</taxon>
        <taxon>Oscillospiraceae</taxon>
        <taxon>Oscillospiraceae incertae sedis</taxon>
        <taxon>Candidatus Faeciplasma</taxon>
    </lineage>
</organism>
<sequence>MAISKVIYGDQILIDLTSDTVSEASLLTGVTAHGANGELITGSCGYDVNSQDATAQTAEILSGKTAYARGSMLTGTMPNRGGVNGSIAAKSEEYTIPQGYHDGSGKVGISASEQAKIIPTNIRSGIQILGVTGTMESSSNVTAQAKSVTPSTQQQVILPDSGYDYLSQVTVNAISYVESQNSAGGTTVTIAG</sequence>
<evidence type="ECO:0000313" key="1">
    <source>
        <dbReference type="EMBL" id="HIT58616.1"/>
    </source>
</evidence>
<proteinExistence type="predicted"/>
<name>A0A9D1GSX0_9FIRM</name>
<reference evidence="1" key="1">
    <citation type="submission" date="2020-10" db="EMBL/GenBank/DDBJ databases">
        <authorList>
            <person name="Gilroy R."/>
        </authorList>
    </citation>
    <scope>NUCLEOTIDE SEQUENCE</scope>
    <source>
        <strain evidence="1">CHK33-4379</strain>
    </source>
</reference>
<evidence type="ECO:0008006" key="3">
    <source>
        <dbReference type="Google" id="ProtNLM"/>
    </source>
</evidence>
<reference evidence="1" key="2">
    <citation type="journal article" date="2021" name="PeerJ">
        <title>Extensive microbial diversity within the chicken gut microbiome revealed by metagenomics and culture.</title>
        <authorList>
            <person name="Gilroy R."/>
            <person name="Ravi A."/>
            <person name="Getino M."/>
            <person name="Pursley I."/>
            <person name="Horton D.L."/>
            <person name="Alikhan N.F."/>
            <person name="Baker D."/>
            <person name="Gharbi K."/>
            <person name="Hall N."/>
            <person name="Watson M."/>
            <person name="Adriaenssens E.M."/>
            <person name="Foster-Nyarko E."/>
            <person name="Jarju S."/>
            <person name="Secka A."/>
            <person name="Antonio M."/>
            <person name="Oren A."/>
            <person name="Chaudhuri R.R."/>
            <person name="La Ragione R."/>
            <person name="Hildebrand F."/>
            <person name="Pallen M.J."/>
        </authorList>
    </citation>
    <scope>NUCLEOTIDE SEQUENCE</scope>
    <source>
        <strain evidence="1">CHK33-4379</strain>
    </source>
</reference>